<name>A0ABP7JFU8_9ACTN</name>
<gene>
    <name evidence="3" type="ORF">GCM10022226_77430</name>
</gene>
<evidence type="ECO:0000313" key="3">
    <source>
        <dbReference type="EMBL" id="GAA3843040.1"/>
    </source>
</evidence>
<evidence type="ECO:0008006" key="5">
    <source>
        <dbReference type="Google" id="ProtNLM"/>
    </source>
</evidence>
<dbReference type="Proteomes" id="UP001500888">
    <property type="component" value="Unassembled WGS sequence"/>
</dbReference>
<evidence type="ECO:0000256" key="2">
    <source>
        <dbReference type="SAM" id="SignalP"/>
    </source>
</evidence>
<feature type="region of interest" description="Disordered" evidence="1">
    <location>
        <begin position="178"/>
        <end position="211"/>
    </location>
</feature>
<feature type="chain" id="PRO_5045120094" description="DUF4352 domain-containing protein" evidence="2">
    <location>
        <begin position="19"/>
        <end position="211"/>
    </location>
</feature>
<evidence type="ECO:0000313" key="4">
    <source>
        <dbReference type="Proteomes" id="UP001500888"/>
    </source>
</evidence>
<reference evidence="4" key="1">
    <citation type="journal article" date="2019" name="Int. J. Syst. Evol. Microbiol.">
        <title>The Global Catalogue of Microorganisms (GCM) 10K type strain sequencing project: providing services to taxonomists for standard genome sequencing and annotation.</title>
        <authorList>
            <consortium name="The Broad Institute Genomics Platform"/>
            <consortium name="The Broad Institute Genome Sequencing Center for Infectious Disease"/>
            <person name="Wu L."/>
            <person name="Ma J."/>
        </authorList>
    </citation>
    <scope>NUCLEOTIDE SEQUENCE [LARGE SCALE GENOMIC DNA]</scope>
    <source>
        <strain evidence="4">JCM 16908</strain>
    </source>
</reference>
<keyword evidence="4" id="KW-1185">Reference proteome</keyword>
<sequence length="211" mass="22908">MLIPVLAVLAAVSVGVSAAFGGLEEAPDEPEQLTKGAEFDQGQVLTRFEDAVVGRAGNDGLGVPGRRYLQIIMKVTNQSDRTVSAYLMDRALPTVWADQKKIKAKDAPITSGPRIVVSSSGRSTYSQLHPGVTSTVIMAFEMRPGQQPPKSVQIDAGTFEWTKTFVSQTYEWYQVTETAPPTEEDRKKGRTSQSRPKVAAQVRLPVTVESA</sequence>
<proteinExistence type="predicted"/>
<protein>
    <recommendedName>
        <fullName evidence="5">DUF4352 domain-containing protein</fullName>
    </recommendedName>
</protein>
<organism evidence="3 4">
    <name type="scientific">Sphaerisporangium flaviroseum</name>
    <dbReference type="NCBI Taxonomy" id="509199"/>
    <lineage>
        <taxon>Bacteria</taxon>
        <taxon>Bacillati</taxon>
        <taxon>Actinomycetota</taxon>
        <taxon>Actinomycetes</taxon>
        <taxon>Streptosporangiales</taxon>
        <taxon>Streptosporangiaceae</taxon>
        <taxon>Sphaerisporangium</taxon>
    </lineage>
</organism>
<accession>A0ABP7JFU8</accession>
<feature type="signal peptide" evidence="2">
    <location>
        <begin position="1"/>
        <end position="18"/>
    </location>
</feature>
<evidence type="ECO:0000256" key="1">
    <source>
        <dbReference type="SAM" id="MobiDB-lite"/>
    </source>
</evidence>
<dbReference type="EMBL" id="BAAAZR010000052">
    <property type="protein sequence ID" value="GAA3843040.1"/>
    <property type="molecule type" value="Genomic_DNA"/>
</dbReference>
<comment type="caution">
    <text evidence="3">The sequence shown here is derived from an EMBL/GenBank/DDBJ whole genome shotgun (WGS) entry which is preliminary data.</text>
</comment>
<keyword evidence="2" id="KW-0732">Signal</keyword>